<reference evidence="3" key="1">
    <citation type="submission" date="2017-06" db="EMBL/GenBank/DDBJ databases">
        <title>Capnocytophaga spp. assemblies.</title>
        <authorList>
            <person name="Gulvik C.A."/>
        </authorList>
    </citation>
    <scope>NUCLEOTIDE SEQUENCE [LARGE SCALE GENOMIC DNA]</scope>
    <source>
        <strain evidence="3">H4486</strain>
    </source>
</reference>
<gene>
    <name evidence="2" type="ORF">CGC59_09370</name>
</gene>
<name>A0A250F7A6_CAPSP</name>
<dbReference type="Proteomes" id="UP000217334">
    <property type="component" value="Chromosome"/>
</dbReference>
<keyword evidence="1" id="KW-0175">Coiled coil</keyword>
<evidence type="ECO:0000256" key="1">
    <source>
        <dbReference type="SAM" id="Coils"/>
    </source>
</evidence>
<organism evidence="2 3">
    <name type="scientific">Capnocytophaga sputigena</name>
    <dbReference type="NCBI Taxonomy" id="1019"/>
    <lineage>
        <taxon>Bacteria</taxon>
        <taxon>Pseudomonadati</taxon>
        <taxon>Bacteroidota</taxon>
        <taxon>Flavobacteriia</taxon>
        <taxon>Flavobacteriales</taxon>
        <taxon>Flavobacteriaceae</taxon>
        <taxon>Capnocytophaga</taxon>
    </lineage>
</organism>
<dbReference type="PROSITE" id="PS51257">
    <property type="entry name" value="PROKAR_LIPOPROTEIN"/>
    <property type="match status" value="1"/>
</dbReference>
<dbReference type="Gene3D" id="1.20.120.930">
    <property type="entry name" value="Uncharacterised protein PF12889, N-terminal DUF3829"/>
    <property type="match status" value="1"/>
</dbReference>
<accession>A0A250F7A6</accession>
<evidence type="ECO:0000313" key="2">
    <source>
        <dbReference type="EMBL" id="ATA79877.1"/>
    </source>
</evidence>
<dbReference type="AlphaFoldDB" id="A0A250F7A6"/>
<protein>
    <recommendedName>
        <fullName evidence="4">DUF3829 domain-containing protein</fullName>
    </recommendedName>
</protein>
<evidence type="ECO:0000313" key="3">
    <source>
        <dbReference type="Proteomes" id="UP000217334"/>
    </source>
</evidence>
<dbReference type="EMBL" id="CP022383">
    <property type="protein sequence ID" value="ATA79877.1"/>
    <property type="molecule type" value="Genomic_DNA"/>
</dbReference>
<dbReference type="Gene3D" id="1.20.58.820">
    <property type="entry name" value="Uncharacterised protein PF12889, C-terminal DUF3829"/>
    <property type="match status" value="1"/>
</dbReference>
<dbReference type="RefSeq" id="WP_095901730.1">
    <property type="nucleotide sequence ID" value="NZ_CAJPRX010000004.1"/>
</dbReference>
<evidence type="ECO:0008006" key="4">
    <source>
        <dbReference type="Google" id="ProtNLM"/>
    </source>
</evidence>
<sequence>MKRFTFVWALIALFFVGCKNNNSNNPFSGSASGQQEANEVIEYYNNALELYKTYNNSYINQGVNYIEKAQEFVEKKATGALAIKPIKPIFMMISPMKENKEAPKAFGDKQETIKKAMEEMKRSAQAMRNLIDATTSYLDAEDYKDDNGKKLKDHQKEAEAQALAFRENAKTLLNTMSPIVNQAEESSLEDHPLKEHIISSKKLVAQTEEFIDEVETQAESERLDDAKLQNLYTAIEEQVAKNEKLEISNKEYASRKSSFDFFNKSVREYLGAARKLIRNAKEAKEFSERDYQELNSNYNQLINAYNNFVD</sequence>
<proteinExistence type="predicted"/>
<feature type="coiled-coil region" evidence="1">
    <location>
        <begin position="228"/>
        <end position="304"/>
    </location>
</feature>